<protein>
    <submittedName>
        <fullName evidence="3">Uncharacterized protein</fullName>
    </submittedName>
</protein>
<dbReference type="PROSITE" id="PS50088">
    <property type="entry name" value="ANK_REPEAT"/>
    <property type="match status" value="1"/>
</dbReference>
<feature type="repeat" description="ANK" evidence="1">
    <location>
        <begin position="540"/>
        <end position="572"/>
    </location>
</feature>
<dbReference type="SUPFAM" id="SSF48403">
    <property type="entry name" value="Ankyrin repeat"/>
    <property type="match status" value="1"/>
</dbReference>
<dbReference type="InterPro" id="IPR036770">
    <property type="entry name" value="Ankyrin_rpt-contain_sf"/>
</dbReference>
<dbReference type="RefSeq" id="XP_033599091.1">
    <property type="nucleotide sequence ID" value="XM_033749915.1"/>
</dbReference>
<dbReference type="SMART" id="SM00248">
    <property type="entry name" value="ANK"/>
    <property type="match status" value="2"/>
</dbReference>
<dbReference type="InterPro" id="IPR002110">
    <property type="entry name" value="Ankyrin_rpt"/>
</dbReference>
<keyword evidence="2" id="KW-0812">Transmembrane</keyword>
<keyword evidence="2" id="KW-1133">Transmembrane helix</keyword>
<feature type="transmembrane region" description="Helical" evidence="2">
    <location>
        <begin position="112"/>
        <end position="138"/>
    </location>
</feature>
<sequence length="825" mass="93985">MQHSQLMRTLESIQPRNEQSLQHLEHALAQTEDRLLNAIKSLSFTTLIDVRNRAMSDEMQLTQSLVEGITSEQNSSELRLVRRLMSKPAALKKVTTMMLQRRADRQYYKGRLTLWPIVSMAIVYSFSMTTGAGAFSIASKLDLITIVNVNLDPTFSTVIAVRNKLNKLSLKMFRCLIPHNVYLEHVDILLADLCRDLTHKRQHGELHGKAQDIHGFNLLYHLIDSVTPIGDLNSFNAHISKILDLFIDCGVDFNATFGGVWLGSNALEVALDHTTPSWSHFIYELVKHGCEIPQDHSIVFQSYNLEGLPELLFNHPGLAEALDLPQLHCAIVRRDVLTLRALLDKDWAPSLRNEGAGDHHALILALDWPAGMQVLLEYGACLEVSWGFPEYWCPTDHLWESLTLLLDLKYDSGLDSVDMVMILRHIHGIGRNYERICHVIAQALANVRLELISYARKRLGAHIFKELDVDKEDQNLPSEYKINNLIFKLREAGYNDIPSRWQSLGAASVYHYCRCDGGTIFAQALYDAGFKEIDIADLKNGMTPFYVACGEAKVEMMQWFLSKGAKTHLISPILHPSGAHTFVSCMGNARILRKALGLDIGWSTHDSCSCSCSPDGCLPGSILWRRVSNRELFNDLGGKKLLREAPTAWDIKNCEGIIRVEIFQRLDMVHTCCFPACIGDTFRTVKDEAERVEIQDEDREMAVALNSYMHVYRKILRSHRDLEYHTLWLVWWDVLETCLPMRMLVPVNPKQPYGEMVDKTPEVPNLDGKGWEAPEEELIAAFRQKIALDDITKLPSWDEEDSEEDVVSYKWPEEYDPPYGYWLPR</sequence>
<evidence type="ECO:0000313" key="3">
    <source>
        <dbReference type="EMBL" id="KAF2756640.1"/>
    </source>
</evidence>
<keyword evidence="4" id="KW-1185">Reference proteome</keyword>
<evidence type="ECO:0000256" key="1">
    <source>
        <dbReference type="PROSITE-ProRule" id="PRU00023"/>
    </source>
</evidence>
<proteinExistence type="predicted"/>
<name>A0A6A6W3W9_9PEZI</name>
<dbReference type="GeneID" id="54490969"/>
<dbReference type="Gene3D" id="1.25.40.20">
    <property type="entry name" value="Ankyrin repeat-containing domain"/>
    <property type="match status" value="1"/>
</dbReference>
<dbReference type="EMBL" id="ML996575">
    <property type="protein sequence ID" value="KAF2756640.1"/>
    <property type="molecule type" value="Genomic_DNA"/>
</dbReference>
<accession>A0A6A6W3W9</accession>
<keyword evidence="1" id="KW-0040">ANK repeat</keyword>
<dbReference type="Proteomes" id="UP000799437">
    <property type="component" value="Unassembled WGS sequence"/>
</dbReference>
<reference evidence="3" key="1">
    <citation type="journal article" date="2020" name="Stud. Mycol.">
        <title>101 Dothideomycetes genomes: a test case for predicting lifestyles and emergence of pathogens.</title>
        <authorList>
            <person name="Haridas S."/>
            <person name="Albert R."/>
            <person name="Binder M."/>
            <person name="Bloem J."/>
            <person name="Labutti K."/>
            <person name="Salamov A."/>
            <person name="Andreopoulos B."/>
            <person name="Baker S."/>
            <person name="Barry K."/>
            <person name="Bills G."/>
            <person name="Bluhm B."/>
            <person name="Cannon C."/>
            <person name="Castanera R."/>
            <person name="Culley D."/>
            <person name="Daum C."/>
            <person name="Ezra D."/>
            <person name="Gonzalez J."/>
            <person name="Henrissat B."/>
            <person name="Kuo A."/>
            <person name="Liang C."/>
            <person name="Lipzen A."/>
            <person name="Lutzoni F."/>
            <person name="Magnuson J."/>
            <person name="Mondo S."/>
            <person name="Nolan M."/>
            <person name="Ohm R."/>
            <person name="Pangilinan J."/>
            <person name="Park H.-J."/>
            <person name="Ramirez L."/>
            <person name="Alfaro M."/>
            <person name="Sun H."/>
            <person name="Tritt A."/>
            <person name="Yoshinaga Y."/>
            <person name="Zwiers L.-H."/>
            <person name="Turgeon B."/>
            <person name="Goodwin S."/>
            <person name="Spatafora J."/>
            <person name="Crous P."/>
            <person name="Grigoriev I."/>
        </authorList>
    </citation>
    <scope>NUCLEOTIDE SEQUENCE</scope>
    <source>
        <strain evidence="3">CBS 121739</strain>
    </source>
</reference>
<dbReference type="AlphaFoldDB" id="A0A6A6W3W9"/>
<gene>
    <name evidence="3" type="ORF">EJ05DRAFT_71283</name>
</gene>
<evidence type="ECO:0000313" key="4">
    <source>
        <dbReference type="Proteomes" id="UP000799437"/>
    </source>
</evidence>
<keyword evidence="2" id="KW-0472">Membrane</keyword>
<organism evidence="3 4">
    <name type="scientific">Pseudovirgaria hyperparasitica</name>
    <dbReference type="NCBI Taxonomy" id="470096"/>
    <lineage>
        <taxon>Eukaryota</taxon>
        <taxon>Fungi</taxon>
        <taxon>Dikarya</taxon>
        <taxon>Ascomycota</taxon>
        <taxon>Pezizomycotina</taxon>
        <taxon>Dothideomycetes</taxon>
        <taxon>Dothideomycetes incertae sedis</taxon>
        <taxon>Acrospermales</taxon>
        <taxon>Acrospermaceae</taxon>
        <taxon>Pseudovirgaria</taxon>
    </lineage>
</organism>
<evidence type="ECO:0000256" key="2">
    <source>
        <dbReference type="SAM" id="Phobius"/>
    </source>
</evidence>
<dbReference type="OrthoDB" id="5242853at2759"/>